<dbReference type="AlphaFoldDB" id="A0A547P8U0"/>
<dbReference type="Pfam" id="PF20043">
    <property type="entry name" value="DUF6445"/>
    <property type="match status" value="1"/>
</dbReference>
<dbReference type="Proteomes" id="UP000316343">
    <property type="component" value="Unassembled WGS sequence"/>
</dbReference>
<gene>
    <name evidence="1" type="ORF">FGU71_00900</name>
</gene>
<comment type="caution">
    <text evidence="1">The sequence shown here is derived from an EMBL/GenBank/DDBJ whole genome shotgun (WGS) entry which is preliminary data.</text>
</comment>
<evidence type="ECO:0008006" key="3">
    <source>
        <dbReference type="Google" id="ProtNLM"/>
    </source>
</evidence>
<name>A0A547P8U0_9SPHN</name>
<evidence type="ECO:0000313" key="2">
    <source>
        <dbReference type="Proteomes" id="UP000316343"/>
    </source>
</evidence>
<keyword evidence="2" id="KW-1185">Reference proteome</keyword>
<organism evidence="1 2">
    <name type="scientific">Erythrobacter insulae</name>
    <dbReference type="NCBI Taxonomy" id="2584124"/>
    <lineage>
        <taxon>Bacteria</taxon>
        <taxon>Pseudomonadati</taxon>
        <taxon>Pseudomonadota</taxon>
        <taxon>Alphaproteobacteria</taxon>
        <taxon>Sphingomonadales</taxon>
        <taxon>Erythrobacteraceae</taxon>
        <taxon>Erythrobacter/Porphyrobacter group</taxon>
        <taxon>Erythrobacter</taxon>
    </lineage>
</organism>
<protein>
    <recommendedName>
        <fullName evidence="3">Phytanoyl-CoA dioxygenase family protein</fullName>
    </recommendedName>
</protein>
<accession>A0A547P8U0</accession>
<dbReference type="OrthoDB" id="7630206at2"/>
<dbReference type="InterPro" id="IPR045617">
    <property type="entry name" value="DUF6445"/>
</dbReference>
<proteinExistence type="predicted"/>
<reference evidence="1 2" key="1">
    <citation type="submission" date="2019-06" db="EMBL/GenBank/DDBJ databases">
        <title>Erythrobacter insulae sp. nov., isolated from a tidal flat.</title>
        <authorList>
            <person name="Yoon J.-H."/>
        </authorList>
    </citation>
    <scope>NUCLEOTIDE SEQUENCE [LARGE SCALE GENOMIC DNA]</scope>
    <source>
        <strain evidence="1 2">JBTF-M21</strain>
    </source>
</reference>
<dbReference type="RefSeq" id="WP_142786827.1">
    <property type="nucleotide sequence ID" value="NZ_VHJK01000001.1"/>
</dbReference>
<evidence type="ECO:0000313" key="1">
    <source>
        <dbReference type="EMBL" id="TRD10565.1"/>
    </source>
</evidence>
<sequence length="201" mass="22575">MPLSFLVVDDFLDNPDAFRAQALNLDYPEQEGPYPGRNSVQRLDLPGLSQYASQLVGEPLKPVEPLDSHGKCRVALKTDPRRGQVHVDPSQWSGILYLSKNGDGVSGTDFFRHKATGLERSPITDAEAVSMGYSSRDAVLNQTIEKDGNKRAAWEKTMEIPMRYNRLLLLRPWFFHTSGPGFGRSVDDGRLIYLMFFTLAQ</sequence>
<dbReference type="EMBL" id="VHJK01000001">
    <property type="protein sequence ID" value="TRD10565.1"/>
    <property type="molecule type" value="Genomic_DNA"/>
</dbReference>